<dbReference type="RefSeq" id="WP_229702548.1">
    <property type="nucleotide sequence ID" value="NZ_BMMM01000001.1"/>
</dbReference>
<evidence type="ECO:0000313" key="2">
    <source>
        <dbReference type="Proteomes" id="UP000600365"/>
    </source>
</evidence>
<evidence type="ECO:0000313" key="1">
    <source>
        <dbReference type="EMBL" id="GGN52120.1"/>
    </source>
</evidence>
<dbReference type="AlphaFoldDB" id="A0A918CZK7"/>
<gene>
    <name evidence="1" type="ORF">GCM10011579_008760</name>
</gene>
<protein>
    <submittedName>
        <fullName evidence="1">Uncharacterized protein</fullName>
    </submittedName>
</protein>
<organism evidence="1 2">
    <name type="scientific">Streptomyces albiflavescens</name>
    <dbReference type="NCBI Taxonomy" id="1623582"/>
    <lineage>
        <taxon>Bacteria</taxon>
        <taxon>Bacillati</taxon>
        <taxon>Actinomycetota</taxon>
        <taxon>Actinomycetes</taxon>
        <taxon>Kitasatosporales</taxon>
        <taxon>Streptomycetaceae</taxon>
        <taxon>Streptomyces</taxon>
    </lineage>
</organism>
<proteinExistence type="predicted"/>
<comment type="caution">
    <text evidence="1">The sequence shown here is derived from an EMBL/GenBank/DDBJ whole genome shotgun (WGS) entry which is preliminary data.</text>
</comment>
<keyword evidence="2" id="KW-1185">Reference proteome</keyword>
<dbReference type="EMBL" id="BMMM01000001">
    <property type="protein sequence ID" value="GGN52120.1"/>
    <property type="molecule type" value="Genomic_DNA"/>
</dbReference>
<sequence>MGIIPAAVPREQLMWPLEQFTVIDDVRVNVELLAAKVTVTAPAKLGIYLRAFTRLTELAAYGVDARALIVKPIDALH</sequence>
<reference evidence="1 2" key="1">
    <citation type="journal article" date="2014" name="Int. J. Syst. Evol. Microbiol.">
        <title>Complete genome sequence of Corynebacterium casei LMG S-19264T (=DSM 44701T), isolated from a smear-ripened cheese.</title>
        <authorList>
            <consortium name="US DOE Joint Genome Institute (JGI-PGF)"/>
            <person name="Walter F."/>
            <person name="Albersmeier A."/>
            <person name="Kalinowski J."/>
            <person name="Ruckert C."/>
        </authorList>
    </citation>
    <scope>NUCLEOTIDE SEQUENCE [LARGE SCALE GENOMIC DNA]</scope>
    <source>
        <strain evidence="1 2">CGMCC 4.7111</strain>
    </source>
</reference>
<name>A0A918CZK7_9ACTN</name>
<dbReference type="Proteomes" id="UP000600365">
    <property type="component" value="Unassembled WGS sequence"/>
</dbReference>
<accession>A0A918CZK7</accession>